<dbReference type="InterPro" id="IPR000760">
    <property type="entry name" value="Inositol_monophosphatase-like"/>
</dbReference>
<dbReference type="CDD" id="cd01639">
    <property type="entry name" value="IMPase"/>
    <property type="match status" value="1"/>
</dbReference>
<accession>A0ABY8VEV4</accession>
<dbReference type="EC" id="3.1.3.25" evidence="6"/>
<dbReference type="GO" id="GO:0016787">
    <property type="term" value="F:hydrolase activity"/>
    <property type="evidence" value="ECO:0007669"/>
    <property type="project" value="UniProtKB-KW"/>
</dbReference>
<dbReference type="InterPro" id="IPR020583">
    <property type="entry name" value="Inositol_monoP_metal-BS"/>
</dbReference>
<evidence type="ECO:0000313" key="8">
    <source>
        <dbReference type="Proteomes" id="UP001225598"/>
    </source>
</evidence>
<organism evidence="7 8">
    <name type="scientific">Corynebacterium breve</name>
    <dbReference type="NCBI Taxonomy" id="3049799"/>
    <lineage>
        <taxon>Bacteria</taxon>
        <taxon>Bacillati</taxon>
        <taxon>Actinomycetota</taxon>
        <taxon>Actinomycetes</taxon>
        <taxon>Mycobacteriales</taxon>
        <taxon>Corynebacteriaceae</taxon>
        <taxon>Corynebacterium</taxon>
    </lineage>
</organism>
<dbReference type="Gene3D" id="3.30.540.10">
    <property type="entry name" value="Fructose-1,6-Bisphosphatase, subunit A, domain 1"/>
    <property type="match status" value="1"/>
</dbReference>
<dbReference type="RefSeq" id="WP_284823364.1">
    <property type="nucleotide sequence ID" value="NZ_CP126969.1"/>
</dbReference>
<evidence type="ECO:0000256" key="4">
    <source>
        <dbReference type="ARBA" id="ARBA00022801"/>
    </source>
</evidence>
<keyword evidence="3 6" id="KW-0479">Metal-binding</keyword>
<evidence type="ECO:0000256" key="6">
    <source>
        <dbReference type="RuleBase" id="RU364068"/>
    </source>
</evidence>
<evidence type="ECO:0000256" key="1">
    <source>
        <dbReference type="ARBA" id="ARBA00001033"/>
    </source>
</evidence>
<dbReference type="PRINTS" id="PR00377">
    <property type="entry name" value="IMPHPHTASES"/>
</dbReference>
<dbReference type="Pfam" id="PF00459">
    <property type="entry name" value="Inositol_P"/>
    <property type="match status" value="1"/>
</dbReference>
<name>A0ABY8VEV4_9CORY</name>
<evidence type="ECO:0000256" key="5">
    <source>
        <dbReference type="ARBA" id="ARBA00022842"/>
    </source>
</evidence>
<evidence type="ECO:0000256" key="3">
    <source>
        <dbReference type="ARBA" id="ARBA00022723"/>
    </source>
</evidence>
<reference evidence="7 8" key="1">
    <citation type="submission" date="2023-05" db="EMBL/GenBank/DDBJ databases">
        <title>Corynebacterium suedekumii sp. nov. and Corynebacterium breve sp. nov. isolated from raw cow's milk.</title>
        <authorList>
            <person name="Baer M.K."/>
            <person name="Mehl L."/>
            <person name="Hellmuth R."/>
            <person name="Marke G."/>
            <person name="Lipski A."/>
        </authorList>
    </citation>
    <scope>NUCLEOTIDE SEQUENCE [LARGE SCALE GENOMIC DNA]</scope>
    <source>
        <strain evidence="7 8">R4</strain>
    </source>
</reference>
<keyword evidence="4 6" id="KW-0378">Hydrolase</keyword>
<comment type="catalytic activity">
    <reaction evidence="1 6">
        <text>a myo-inositol phosphate + H2O = myo-inositol + phosphate</text>
        <dbReference type="Rhea" id="RHEA:24056"/>
        <dbReference type="ChEBI" id="CHEBI:15377"/>
        <dbReference type="ChEBI" id="CHEBI:17268"/>
        <dbReference type="ChEBI" id="CHEBI:43474"/>
        <dbReference type="ChEBI" id="CHEBI:84139"/>
        <dbReference type="EC" id="3.1.3.25"/>
    </reaction>
</comment>
<dbReference type="PANTHER" id="PTHR20854">
    <property type="entry name" value="INOSITOL MONOPHOSPHATASE"/>
    <property type="match status" value="1"/>
</dbReference>
<keyword evidence="8" id="KW-1185">Reference proteome</keyword>
<dbReference type="Proteomes" id="UP001225598">
    <property type="component" value="Chromosome"/>
</dbReference>
<dbReference type="PANTHER" id="PTHR20854:SF4">
    <property type="entry name" value="INOSITOL-1-MONOPHOSPHATASE-RELATED"/>
    <property type="match status" value="1"/>
</dbReference>
<dbReference type="Gene3D" id="3.40.190.80">
    <property type="match status" value="1"/>
</dbReference>
<dbReference type="PROSITE" id="PS00629">
    <property type="entry name" value="IMP_1"/>
    <property type="match status" value="1"/>
</dbReference>
<gene>
    <name evidence="7" type="ORF">QP027_06325</name>
</gene>
<keyword evidence="5 6" id="KW-0460">Magnesium</keyword>
<comment type="cofactor">
    <cofactor evidence="2 6">
        <name>Mg(2+)</name>
        <dbReference type="ChEBI" id="CHEBI:18420"/>
    </cofactor>
</comment>
<protein>
    <recommendedName>
        <fullName evidence="6">Inositol-1-monophosphatase</fullName>
        <ecNumber evidence="6">3.1.3.25</ecNumber>
    </recommendedName>
</protein>
<evidence type="ECO:0000313" key="7">
    <source>
        <dbReference type="EMBL" id="WIM66754.1"/>
    </source>
</evidence>
<comment type="similarity">
    <text evidence="6">Belongs to the inositol monophosphatase superfamily.</text>
</comment>
<dbReference type="InterPro" id="IPR033942">
    <property type="entry name" value="IMPase"/>
</dbReference>
<proteinExistence type="inferred from homology"/>
<dbReference type="SUPFAM" id="SSF56655">
    <property type="entry name" value="Carbohydrate phosphatase"/>
    <property type="match status" value="1"/>
</dbReference>
<dbReference type="EMBL" id="CP126969">
    <property type="protein sequence ID" value="WIM66754.1"/>
    <property type="molecule type" value="Genomic_DNA"/>
</dbReference>
<sequence length="284" mass="29933">MSETVSQVFTPAEFRDLACDIALGAGELVRTQRAELAGEDRLDADTKSSIVDPVTVVDKASEKYIVGRISAERPLDGIVGEEGADKSSTSGVQWIVDPIDGTVNFLYGLPVYAVSIGVAIHGELVAGAVLNVATGELYLGARGEGASVRRNGKTAPLQASHVTDTEQALVATGFGYTARRREAQAQILTTLLPKVRDIRRMGAAALDLCRVAEGHVDAYYEHGLHPWDYAAGAVIAREAGCGVVVPELDVSGVEGRLVVVTAPGITNNFRALVEESGASQNLPH</sequence>
<evidence type="ECO:0000256" key="2">
    <source>
        <dbReference type="ARBA" id="ARBA00001946"/>
    </source>
</evidence>